<gene>
    <name evidence="3" type="ORF">A1QC_02085</name>
</gene>
<dbReference type="RefSeq" id="WP_017025905.1">
    <property type="nucleotide sequence ID" value="NZ_AJYK02000082.1"/>
</dbReference>
<dbReference type="SUPFAM" id="SSF53335">
    <property type="entry name" value="S-adenosyl-L-methionine-dependent methyltransferases"/>
    <property type="match status" value="1"/>
</dbReference>
<dbReference type="Pfam" id="PF08241">
    <property type="entry name" value="Methyltransf_11"/>
    <property type="match status" value="1"/>
</dbReference>
<dbReference type="AlphaFoldDB" id="A0A1E5E0D4"/>
<evidence type="ECO:0000313" key="4">
    <source>
        <dbReference type="Proteomes" id="UP000094070"/>
    </source>
</evidence>
<dbReference type="InterPro" id="IPR029063">
    <property type="entry name" value="SAM-dependent_MTases_sf"/>
</dbReference>
<dbReference type="Proteomes" id="UP000094070">
    <property type="component" value="Unassembled WGS sequence"/>
</dbReference>
<dbReference type="eggNOG" id="COG2226">
    <property type="taxonomic scope" value="Bacteria"/>
</dbReference>
<accession>A0A1E5E0D4</accession>
<keyword evidence="4" id="KW-1185">Reference proteome</keyword>
<evidence type="ECO:0000313" key="3">
    <source>
        <dbReference type="EMBL" id="OEF23961.1"/>
    </source>
</evidence>
<dbReference type="GO" id="GO:0032259">
    <property type="term" value="P:methylation"/>
    <property type="evidence" value="ECO:0007669"/>
    <property type="project" value="UniProtKB-KW"/>
</dbReference>
<keyword evidence="3" id="KW-0808">Transferase</keyword>
<organism evidence="3 4">
    <name type="scientific">Vibrio rumoiensis 1S-45</name>
    <dbReference type="NCBI Taxonomy" id="1188252"/>
    <lineage>
        <taxon>Bacteria</taxon>
        <taxon>Pseudomonadati</taxon>
        <taxon>Pseudomonadota</taxon>
        <taxon>Gammaproteobacteria</taxon>
        <taxon>Vibrionales</taxon>
        <taxon>Vibrionaceae</taxon>
        <taxon>Vibrio</taxon>
    </lineage>
</organism>
<comment type="caution">
    <text evidence="3">The sequence shown here is derived from an EMBL/GenBank/DDBJ whole genome shotgun (WGS) entry which is preliminary data.</text>
</comment>
<dbReference type="EMBL" id="AJYK02000082">
    <property type="protein sequence ID" value="OEF23961.1"/>
    <property type="molecule type" value="Genomic_DNA"/>
</dbReference>
<evidence type="ECO:0000256" key="1">
    <source>
        <dbReference type="SAM" id="MobiDB-lite"/>
    </source>
</evidence>
<dbReference type="OrthoDB" id="6191410at2"/>
<feature type="region of interest" description="Disordered" evidence="1">
    <location>
        <begin position="235"/>
        <end position="255"/>
    </location>
</feature>
<feature type="domain" description="Methyltransferase type 11" evidence="2">
    <location>
        <begin position="71"/>
        <end position="125"/>
    </location>
</feature>
<proteinExistence type="predicted"/>
<reference evidence="3 4" key="1">
    <citation type="journal article" date="2012" name="Science">
        <title>Ecological populations of bacteria act as socially cohesive units of antibiotic production and resistance.</title>
        <authorList>
            <person name="Cordero O.X."/>
            <person name="Wildschutte H."/>
            <person name="Kirkup B."/>
            <person name="Proehl S."/>
            <person name="Ngo L."/>
            <person name="Hussain F."/>
            <person name="Le Roux F."/>
            <person name="Mincer T."/>
            <person name="Polz M.F."/>
        </authorList>
    </citation>
    <scope>NUCLEOTIDE SEQUENCE [LARGE SCALE GENOMIC DNA]</scope>
    <source>
        <strain evidence="3 4">1S-45</strain>
    </source>
</reference>
<sequence length="255" mass="29259">MKPARIQKTFVQPHSWQQLKNGQWVFESIQTRLDEWCPKLFGYHMLKLGGLSCELVTHNCNIKHQVNVDTLNPLHNVIADAYDLPFVEKSIDTALVCHQLDYCSDPHRLLREVDRIIIDDGYMILTGFNPVSLTGISSLMPWRKNNLPWSGRMFSPYRIKDWLGLLNYEVMHCDTYALFPVKKGKAITTWLEHSLGGCASAFGSVYFIVAKKRTYPLRPIKPHWKLKRGNLSPASVGFNKQASEKTNKQASSKLR</sequence>
<name>A0A1E5E0D4_9VIBR</name>
<dbReference type="STRING" id="1188252.A1QC_02085"/>
<evidence type="ECO:0000259" key="2">
    <source>
        <dbReference type="Pfam" id="PF08241"/>
    </source>
</evidence>
<protein>
    <submittedName>
        <fullName evidence="3">SAM-dependent methyltransferase</fullName>
    </submittedName>
</protein>
<dbReference type="GO" id="GO:0008757">
    <property type="term" value="F:S-adenosylmethionine-dependent methyltransferase activity"/>
    <property type="evidence" value="ECO:0007669"/>
    <property type="project" value="InterPro"/>
</dbReference>
<keyword evidence="3" id="KW-0489">Methyltransferase</keyword>
<dbReference type="Gene3D" id="3.40.50.150">
    <property type="entry name" value="Vaccinia Virus protein VP39"/>
    <property type="match status" value="1"/>
</dbReference>
<dbReference type="InterPro" id="IPR013216">
    <property type="entry name" value="Methyltransf_11"/>
</dbReference>